<name>A0A075AG08_OPIVI</name>
<proteinExistence type="predicted"/>
<evidence type="ECO:0000313" key="3">
    <source>
        <dbReference type="Proteomes" id="UP000054324"/>
    </source>
</evidence>
<dbReference type="GeneID" id="20319048"/>
<keyword evidence="3" id="KW-1185">Reference proteome</keyword>
<sequence length="207" mass="23488">MPRKFVNIIRSLYSQSSGRVGVYGELPKSFRTQSGVRQGCPLSPFLFNFVIDEIMKRTLEGLQNPGWGPRAPHCVWVETLQDMAAKRYQWRSCCQFLSRLPELSNKSWLYGSEASVLNTDVMLSMMMMRDMLVPLGPKWLEREFTVWKGRGSDPPSASRLPMSRLRQPGSIPAHVPPSCGMAARRRKGATAGWFILFFISEGWILTA</sequence>
<dbReference type="OrthoDB" id="6255742at2759"/>
<accession>A0A075AG08</accession>
<dbReference type="Proteomes" id="UP000054324">
    <property type="component" value="Unassembled WGS sequence"/>
</dbReference>
<reference evidence="2 3" key="1">
    <citation type="submission" date="2013-11" db="EMBL/GenBank/DDBJ databases">
        <title>Opisthorchis viverrini - life in the bile duct.</title>
        <authorList>
            <person name="Young N.D."/>
            <person name="Nagarajan N."/>
            <person name="Lin S.J."/>
            <person name="Korhonen P.K."/>
            <person name="Jex A.R."/>
            <person name="Hall R.S."/>
            <person name="Safavi-Hemami H."/>
            <person name="Kaewkong W."/>
            <person name="Bertrand D."/>
            <person name="Gao S."/>
            <person name="Seet Q."/>
            <person name="Wongkham S."/>
            <person name="Teh B.T."/>
            <person name="Wongkham C."/>
            <person name="Intapan P.M."/>
            <person name="Maleewong W."/>
            <person name="Yang X."/>
            <person name="Hu M."/>
            <person name="Wang Z."/>
            <person name="Hofmann A."/>
            <person name="Sternberg P.W."/>
            <person name="Tan P."/>
            <person name="Wang J."/>
            <person name="Gasser R.B."/>
        </authorList>
    </citation>
    <scope>NUCLEOTIDE SEQUENCE [LARGE SCALE GENOMIC DNA]</scope>
</reference>
<dbReference type="RefSeq" id="XP_009167984.1">
    <property type="nucleotide sequence ID" value="XM_009169720.1"/>
</dbReference>
<evidence type="ECO:0000256" key="1">
    <source>
        <dbReference type="SAM" id="Phobius"/>
    </source>
</evidence>
<evidence type="ECO:0000313" key="2">
    <source>
        <dbReference type="EMBL" id="KER28264.1"/>
    </source>
</evidence>
<dbReference type="EMBL" id="KL596703">
    <property type="protein sequence ID" value="KER28264.1"/>
    <property type="molecule type" value="Genomic_DNA"/>
</dbReference>
<protein>
    <submittedName>
        <fullName evidence="2">Uncharacterized protein</fullName>
    </submittedName>
</protein>
<keyword evidence="1" id="KW-0812">Transmembrane</keyword>
<gene>
    <name evidence="2" type="ORF">T265_04866</name>
</gene>
<organism evidence="2 3">
    <name type="scientific">Opisthorchis viverrini</name>
    <name type="common">Southeast Asian liver fluke</name>
    <dbReference type="NCBI Taxonomy" id="6198"/>
    <lineage>
        <taxon>Eukaryota</taxon>
        <taxon>Metazoa</taxon>
        <taxon>Spiralia</taxon>
        <taxon>Lophotrochozoa</taxon>
        <taxon>Platyhelminthes</taxon>
        <taxon>Trematoda</taxon>
        <taxon>Digenea</taxon>
        <taxon>Opisthorchiida</taxon>
        <taxon>Opisthorchiata</taxon>
        <taxon>Opisthorchiidae</taxon>
        <taxon>Opisthorchis</taxon>
    </lineage>
</organism>
<dbReference type="CTD" id="20319048"/>
<keyword evidence="1" id="KW-1133">Transmembrane helix</keyword>
<keyword evidence="1" id="KW-0472">Membrane</keyword>
<dbReference type="AlphaFoldDB" id="A0A075AG08"/>
<feature type="transmembrane region" description="Helical" evidence="1">
    <location>
        <begin position="188"/>
        <end position="206"/>
    </location>
</feature>
<dbReference type="KEGG" id="ovi:T265_04866"/>